<accession>A0A2H0N4H2</accession>
<evidence type="ECO:0000313" key="1">
    <source>
        <dbReference type="EMBL" id="PIR03781.1"/>
    </source>
</evidence>
<reference evidence="1 2" key="1">
    <citation type="submission" date="2017-09" db="EMBL/GenBank/DDBJ databases">
        <title>Depth-based differentiation of microbial function through sediment-hosted aquifers and enrichment of novel symbionts in the deep terrestrial subsurface.</title>
        <authorList>
            <person name="Probst A.J."/>
            <person name="Ladd B."/>
            <person name="Jarett J.K."/>
            <person name="Geller-Mcgrath D.E."/>
            <person name="Sieber C.M."/>
            <person name="Emerson J.B."/>
            <person name="Anantharaman K."/>
            <person name="Thomas B.C."/>
            <person name="Malmstrom R."/>
            <person name="Stieglmeier M."/>
            <person name="Klingl A."/>
            <person name="Woyke T."/>
            <person name="Ryan C.M."/>
            <person name="Banfield J.F."/>
        </authorList>
    </citation>
    <scope>NUCLEOTIDE SEQUENCE [LARGE SCALE GENOMIC DNA]</scope>
    <source>
        <strain evidence="1">CG11_big_fil_rev_8_21_14_0_20_39_34</strain>
    </source>
</reference>
<name>A0A2H0N4H2_9BACT</name>
<dbReference type="EMBL" id="PCWN01000008">
    <property type="protein sequence ID" value="PIR03781.1"/>
    <property type="molecule type" value="Genomic_DNA"/>
</dbReference>
<protein>
    <submittedName>
        <fullName evidence="1">Uncharacterized protein</fullName>
    </submittedName>
</protein>
<proteinExistence type="predicted"/>
<dbReference type="AlphaFoldDB" id="A0A2H0N4H2"/>
<sequence length="188" mass="22118">MNSDEKYPEGQMQRNVTDYINDSIDRLKEWCSLLELIKTKREELPKHKKVFNSLIDVYSRDMINVLSNVLDQNKQTSSLFTLLSYIETNKESTNYRKKIDKIKLEVNDYIITRGAHTGHFNTKHNSYPNDRLPLNTPISVNQEFMTGIVNRIEDLFWKMKEEAKIDGVFVSTHNWTMRDAFSDFISSL</sequence>
<dbReference type="Proteomes" id="UP000229600">
    <property type="component" value="Unassembled WGS sequence"/>
</dbReference>
<evidence type="ECO:0000313" key="2">
    <source>
        <dbReference type="Proteomes" id="UP000229600"/>
    </source>
</evidence>
<organism evidence="1 2">
    <name type="scientific">Candidatus Magasanikbacteria bacterium CG11_big_fil_rev_8_21_14_0_20_39_34</name>
    <dbReference type="NCBI Taxonomy" id="1974653"/>
    <lineage>
        <taxon>Bacteria</taxon>
        <taxon>Candidatus Magasanikiibacteriota</taxon>
    </lineage>
</organism>
<gene>
    <name evidence="1" type="ORF">COV59_03860</name>
</gene>
<comment type="caution">
    <text evidence="1">The sequence shown here is derived from an EMBL/GenBank/DDBJ whole genome shotgun (WGS) entry which is preliminary data.</text>
</comment>